<feature type="chain" id="PRO_5036491636" evidence="1">
    <location>
        <begin position="17"/>
        <end position="73"/>
    </location>
</feature>
<dbReference type="EnsemblMetazoa" id="G15092.3">
    <property type="protein sequence ID" value="G15092.3:cds"/>
    <property type="gene ID" value="G15092"/>
</dbReference>
<name>A0A8W8IRD2_MAGGI</name>
<evidence type="ECO:0000313" key="2">
    <source>
        <dbReference type="EnsemblMetazoa" id="G15092.3:cds"/>
    </source>
</evidence>
<keyword evidence="1" id="KW-0732">Signal</keyword>
<reference evidence="2" key="1">
    <citation type="submission" date="2022-08" db="UniProtKB">
        <authorList>
            <consortium name="EnsemblMetazoa"/>
        </authorList>
    </citation>
    <scope>IDENTIFICATION</scope>
    <source>
        <strain evidence="2">05x7-T-G4-1.051#20</strain>
    </source>
</reference>
<evidence type="ECO:0000256" key="1">
    <source>
        <dbReference type="SAM" id="SignalP"/>
    </source>
</evidence>
<proteinExistence type="predicted"/>
<organism evidence="2 3">
    <name type="scientific">Magallana gigas</name>
    <name type="common">Pacific oyster</name>
    <name type="synonym">Crassostrea gigas</name>
    <dbReference type="NCBI Taxonomy" id="29159"/>
    <lineage>
        <taxon>Eukaryota</taxon>
        <taxon>Metazoa</taxon>
        <taxon>Spiralia</taxon>
        <taxon>Lophotrochozoa</taxon>
        <taxon>Mollusca</taxon>
        <taxon>Bivalvia</taxon>
        <taxon>Autobranchia</taxon>
        <taxon>Pteriomorphia</taxon>
        <taxon>Ostreida</taxon>
        <taxon>Ostreoidea</taxon>
        <taxon>Ostreidae</taxon>
        <taxon>Magallana</taxon>
    </lineage>
</organism>
<dbReference type="Proteomes" id="UP000005408">
    <property type="component" value="Unassembled WGS sequence"/>
</dbReference>
<keyword evidence="3" id="KW-1185">Reference proteome</keyword>
<feature type="signal peptide" evidence="1">
    <location>
        <begin position="1"/>
        <end position="16"/>
    </location>
</feature>
<protein>
    <submittedName>
        <fullName evidence="2">Uncharacterized protein</fullName>
    </submittedName>
</protein>
<sequence length="73" mass="7787">MLEVVYFTSVVLCVLGSDAPCLNDGGTCQYDHLPCPGGYVSGLCSGASNRRCCQSSGKCRLIYSSSRHHKGQI</sequence>
<accession>A0A8W8IRD2</accession>
<dbReference type="AlphaFoldDB" id="A0A8W8IRD2"/>
<evidence type="ECO:0000313" key="3">
    <source>
        <dbReference type="Proteomes" id="UP000005408"/>
    </source>
</evidence>